<evidence type="ECO:0000259" key="8">
    <source>
        <dbReference type="Pfam" id="PF08244"/>
    </source>
</evidence>
<feature type="compositionally biased region" description="Basic and acidic residues" evidence="6">
    <location>
        <begin position="76"/>
        <end position="87"/>
    </location>
</feature>
<feature type="region of interest" description="Disordered" evidence="6">
    <location>
        <begin position="53"/>
        <end position="88"/>
    </location>
</feature>
<evidence type="ECO:0000256" key="6">
    <source>
        <dbReference type="SAM" id="MobiDB-lite"/>
    </source>
</evidence>
<dbReference type="InterPro" id="IPR013320">
    <property type="entry name" value="ConA-like_dom_sf"/>
</dbReference>
<dbReference type="InterPro" id="IPR051214">
    <property type="entry name" value="GH32_Enzymes"/>
</dbReference>
<comment type="similarity">
    <text evidence="1 5">Belongs to the glycosyl hydrolase 32 family.</text>
</comment>
<dbReference type="InterPro" id="IPR001362">
    <property type="entry name" value="Glyco_hydro_32"/>
</dbReference>
<protein>
    <recommendedName>
        <fullName evidence="2">beta-fructofuranosidase</fullName>
        <ecNumber evidence="2">3.2.1.26</ecNumber>
    </recommendedName>
</protein>
<dbReference type="GO" id="GO:0005975">
    <property type="term" value="P:carbohydrate metabolic process"/>
    <property type="evidence" value="ECO:0007669"/>
    <property type="project" value="InterPro"/>
</dbReference>
<dbReference type="AlphaFoldDB" id="A0A327WQN9"/>
<dbReference type="Proteomes" id="UP000248790">
    <property type="component" value="Unassembled WGS sequence"/>
</dbReference>
<dbReference type="InterPro" id="IPR023296">
    <property type="entry name" value="Glyco_hydro_beta-prop_sf"/>
</dbReference>
<dbReference type="PANTHER" id="PTHR43101:SF1">
    <property type="entry name" value="BETA-FRUCTOSIDASE"/>
    <property type="match status" value="1"/>
</dbReference>
<keyword evidence="4 5" id="KW-0326">Glycosidase</keyword>
<evidence type="ECO:0000256" key="3">
    <source>
        <dbReference type="ARBA" id="ARBA00022801"/>
    </source>
</evidence>
<feature type="domain" description="Glycosyl hydrolase family 32 N-terminal" evidence="7">
    <location>
        <begin position="320"/>
        <end position="615"/>
    </location>
</feature>
<accession>A0A327WQN9</accession>
<dbReference type="EC" id="3.2.1.26" evidence="2"/>
<dbReference type="InterPro" id="IPR013189">
    <property type="entry name" value="Glyco_hydro_32_C"/>
</dbReference>
<evidence type="ECO:0000313" key="10">
    <source>
        <dbReference type="Proteomes" id="UP000248790"/>
    </source>
</evidence>
<sequence length="777" mass="85641">MKPIVPGMLKLAGLTFLLIPLALKGYPQTKPAARLPAPWSDAEVVWHLADGTDATGKHPRLKPQGEGVKTGVPMADDERAASRKRGGDGTVATFDGSSWLALESAPGEKPFPGPEALTVFARVKATKTGGLFHTNLFSLVIHESGLAVAILGVADAEGAMYREIPLSPLTLNAWHDVAVRYRAGFLDFVVDGQLLNHISVPGKPRAILTGPTVLGGWRIDNPPVSSFPKPVIAFLFQRLFTGSMDHAAVWNRALSDAELARVSGVSALTGPGPVTDAQRCLADYHAFFTASRQKDTVACQRLGLSMRQFMARDPKRPTYHLTAPMDAILDPAGAFYYKGQYHVFSYRNLVSLLACNPLAHYVSDDLIHWKDRPIALWPDSDLDVNGIWLANLFFDDQQRLSTLYTALGKDGKYGVLARSYNDLLSFTDKQAVMTGMVHHDGHTWKDGNTWYSLTTRQHWGERPGDLGDAIILLSSPDLVNWTERGTIFDARKHPAPRSDQQRQGFTEYPYLLPFGDKHVLITGTRPVQYWVGRFDKEKPAFIPDDPTGKLLDYLNPFHCFNPSAIDHKGPGGTERRIIQAMHLYTSGQVDGIPWYGAHVLPRILTREGDRLRQEPVPEVEALRGRHEQRKNRLVQPGATNLLAGIEGDALEIIAEFDPGTATRFGLKVRTAEGGQGGTKVFYDVTEDQFGAMDNLKIPAPYPELGQGPAYLKKGQRVRMRLFLDRSMLEVFVNGQTGSGIFNNDVKGMGLDLFSEGGAATLISLDVWELKPAWPLTN</sequence>
<keyword evidence="10" id="KW-1185">Reference proteome</keyword>
<dbReference type="SMART" id="SM00640">
    <property type="entry name" value="Glyco_32"/>
    <property type="match status" value="1"/>
</dbReference>
<proteinExistence type="inferred from homology"/>
<dbReference type="OrthoDB" id="9759709at2"/>
<dbReference type="PANTHER" id="PTHR43101">
    <property type="entry name" value="BETA-FRUCTOSIDASE"/>
    <property type="match status" value="1"/>
</dbReference>
<dbReference type="Pfam" id="PF13385">
    <property type="entry name" value="Laminin_G_3"/>
    <property type="match status" value="1"/>
</dbReference>
<evidence type="ECO:0000259" key="7">
    <source>
        <dbReference type="Pfam" id="PF00251"/>
    </source>
</evidence>
<dbReference type="GO" id="GO:0004564">
    <property type="term" value="F:beta-fructofuranosidase activity"/>
    <property type="evidence" value="ECO:0007669"/>
    <property type="project" value="UniProtKB-EC"/>
</dbReference>
<evidence type="ECO:0000256" key="2">
    <source>
        <dbReference type="ARBA" id="ARBA00012758"/>
    </source>
</evidence>
<evidence type="ECO:0000256" key="4">
    <source>
        <dbReference type="ARBA" id="ARBA00023295"/>
    </source>
</evidence>
<dbReference type="Gene3D" id="2.115.10.20">
    <property type="entry name" value="Glycosyl hydrolase domain, family 43"/>
    <property type="match status" value="1"/>
</dbReference>
<dbReference type="SUPFAM" id="SSF49899">
    <property type="entry name" value="Concanavalin A-like lectins/glucanases"/>
    <property type="match status" value="2"/>
</dbReference>
<dbReference type="Pfam" id="PF00251">
    <property type="entry name" value="Glyco_hydro_32N"/>
    <property type="match status" value="1"/>
</dbReference>
<name>A0A327WQN9_LARAB</name>
<feature type="domain" description="Glycosyl hydrolase family 32 C-terminal" evidence="8">
    <location>
        <begin position="618"/>
        <end position="768"/>
    </location>
</feature>
<organism evidence="9 10">
    <name type="scientific">Larkinella arboricola</name>
    <dbReference type="NCBI Taxonomy" id="643671"/>
    <lineage>
        <taxon>Bacteria</taxon>
        <taxon>Pseudomonadati</taxon>
        <taxon>Bacteroidota</taxon>
        <taxon>Cytophagia</taxon>
        <taxon>Cytophagales</taxon>
        <taxon>Spirosomataceae</taxon>
        <taxon>Larkinella</taxon>
    </lineage>
</organism>
<dbReference type="Gene3D" id="2.60.120.200">
    <property type="match status" value="1"/>
</dbReference>
<keyword evidence="3 5" id="KW-0378">Hydrolase</keyword>
<dbReference type="Gene3D" id="2.60.120.560">
    <property type="entry name" value="Exo-inulinase, domain 1"/>
    <property type="match status" value="1"/>
</dbReference>
<reference evidence="9 10" key="1">
    <citation type="submission" date="2018-06" db="EMBL/GenBank/DDBJ databases">
        <title>Genomic Encyclopedia of Archaeal and Bacterial Type Strains, Phase II (KMG-II): from individual species to whole genera.</title>
        <authorList>
            <person name="Goeker M."/>
        </authorList>
    </citation>
    <scope>NUCLEOTIDE SEQUENCE [LARGE SCALE GENOMIC DNA]</scope>
    <source>
        <strain evidence="9 10">DSM 21851</strain>
    </source>
</reference>
<dbReference type="EMBL" id="QLMC01000006">
    <property type="protein sequence ID" value="RAJ93217.1"/>
    <property type="molecule type" value="Genomic_DNA"/>
</dbReference>
<evidence type="ECO:0000256" key="5">
    <source>
        <dbReference type="RuleBase" id="RU362110"/>
    </source>
</evidence>
<evidence type="ECO:0000313" key="9">
    <source>
        <dbReference type="EMBL" id="RAJ93217.1"/>
    </source>
</evidence>
<gene>
    <name evidence="9" type="ORF">LX87_04729</name>
</gene>
<dbReference type="SUPFAM" id="SSF75005">
    <property type="entry name" value="Arabinanase/levansucrase/invertase"/>
    <property type="match status" value="1"/>
</dbReference>
<dbReference type="Pfam" id="PF08244">
    <property type="entry name" value="Glyco_hydro_32C"/>
    <property type="match status" value="1"/>
</dbReference>
<dbReference type="InterPro" id="IPR013148">
    <property type="entry name" value="Glyco_hydro_32_N"/>
</dbReference>
<comment type="caution">
    <text evidence="9">The sequence shown here is derived from an EMBL/GenBank/DDBJ whole genome shotgun (WGS) entry which is preliminary data.</text>
</comment>
<dbReference type="CDD" id="cd08996">
    <property type="entry name" value="GH32_FFase"/>
    <property type="match status" value="1"/>
</dbReference>
<evidence type="ECO:0000256" key="1">
    <source>
        <dbReference type="ARBA" id="ARBA00009902"/>
    </source>
</evidence>